<reference evidence="3 4" key="1">
    <citation type="submission" date="2018-11" db="EMBL/GenBank/DDBJ databases">
        <title>Haplotype-resolved cattle genomes.</title>
        <authorList>
            <person name="Low W.Y."/>
            <person name="Tearle R."/>
            <person name="Bickhart D.M."/>
            <person name="Rosen B.D."/>
            <person name="Koren S."/>
            <person name="Rhie A."/>
            <person name="Hiendleder S."/>
            <person name="Phillippy A.M."/>
            <person name="Smith T.P.L."/>
            <person name="Williams J.L."/>
        </authorList>
    </citation>
    <scope>NUCLEOTIDE SEQUENCE [LARGE SCALE GENOMIC DNA]</scope>
</reference>
<organism evidence="2 3">
    <name type="scientific">Bos indicus x Bos taurus</name>
    <name type="common">Hybrid cattle</name>
    <dbReference type="NCBI Taxonomy" id="30522"/>
    <lineage>
        <taxon>Eukaryota</taxon>
        <taxon>Metazoa</taxon>
        <taxon>Chordata</taxon>
        <taxon>Craniata</taxon>
        <taxon>Vertebrata</taxon>
        <taxon>Euteleostomi</taxon>
        <taxon>Mammalia</taxon>
        <taxon>Eutheria</taxon>
        <taxon>Laurasiatheria</taxon>
        <taxon>Artiodactyla</taxon>
        <taxon>Ruminantia</taxon>
        <taxon>Pecora</taxon>
        <taxon>Bovidae</taxon>
        <taxon>Bovinae</taxon>
        <taxon>Bos</taxon>
    </lineage>
</organism>
<name>A0A4W2EJK1_BOBOX</name>
<keyword evidence="3" id="KW-1185">Reference proteome</keyword>
<dbReference type="Proteomes" id="UP000314981">
    <property type="component" value="Chromosome 19"/>
</dbReference>
<evidence type="ECO:0000313" key="3">
    <source>
        <dbReference type="Proteomes" id="UP000314981"/>
    </source>
</evidence>
<dbReference type="AlphaFoldDB" id="A0A4W2EJK1"/>
<protein>
    <submittedName>
        <fullName evidence="2">Uncharacterized protein</fullName>
    </submittedName>
</protein>
<proteinExistence type="predicted"/>
<sequence length="183" mass="19710">MTDISNRDTTWKELQNRSYTRWPARQPGGIGPLQQMVTCGAGAVILCLQSQRPLVRSDLMPPPPDSEASPTPKCPPLAHPQGNKCLLDSSGVLEPLCGRPLCATCFPDPTRSTVTEDGLVKMVRHEGTGTLWHGLPAIFVDDCRPLPPTSPPTTLLKAFLCGGAPTSSSAHPWWLVRGPAWAP</sequence>
<dbReference type="Ensembl" id="ENSBIXT00000044829.1">
    <property type="protein sequence ID" value="ENSBIXP00000033451.1"/>
    <property type="gene ID" value="ENSBIXG00000016257.1"/>
</dbReference>
<evidence type="ECO:0000313" key="2">
    <source>
        <dbReference type="Ensembl" id="ENSBIXP00000033451.1"/>
    </source>
</evidence>
<dbReference type="OMA" id="AVILCLQ"/>
<dbReference type="Ensembl" id="ENSBIXT00005025217.1">
    <property type="protein sequence ID" value="ENSBIXP00005036958.1"/>
    <property type="gene ID" value="ENSBIXG00005003023.1"/>
</dbReference>
<dbReference type="GeneTree" id="ENSGT00950000185753"/>
<evidence type="ECO:0000313" key="4">
    <source>
        <dbReference type="Proteomes" id="UP000429181"/>
    </source>
</evidence>
<dbReference type="Proteomes" id="UP000429181">
    <property type="component" value="Unassembled WGS sequence"/>
</dbReference>
<feature type="region of interest" description="Disordered" evidence="1">
    <location>
        <begin position="56"/>
        <end position="75"/>
    </location>
</feature>
<dbReference type="STRING" id="30522.A0A4W2EJK1"/>
<accession>A0A4W2EJK1</accession>
<evidence type="ECO:0000256" key="1">
    <source>
        <dbReference type="SAM" id="MobiDB-lite"/>
    </source>
</evidence>
<reference evidence="2" key="2">
    <citation type="submission" date="2025-05" db="UniProtKB">
        <authorList>
            <consortium name="Ensembl"/>
        </authorList>
    </citation>
    <scope>IDENTIFICATION</scope>
</reference>